<protein>
    <recommendedName>
        <fullName evidence="6">Small ribosomal subunit protein uS10m</fullName>
    </recommendedName>
    <alternativeName>
        <fullName evidence="7">28S ribosomal protein S10, mitochondrial</fullName>
    </alternativeName>
</protein>
<dbReference type="Pfam" id="PF00338">
    <property type="entry name" value="Ribosomal_S10"/>
    <property type="match status" value="1"/>
</dbReference>
<keyword evidence="5" id="KW-0687">Ribonucleoprotein</keyword>
<evidence type="ECO:0000259" key="8">
    <source>
        <dbReference type="SMART" id="SM01403"/>
    </source>
</evidence>
<dbReference type="Gene3D" id="3.30.70.600">
    <property type="entry name" value="Ribosomal protein S10 domain"/>
    <property type="match status" value="1"/>
</dbReference>
<evidence type="ECO:0000256" key="1">
    <source>
        <dbReference type="ARBA" id="ARBA00004173"/>
    </source>
</evidence>
<sequence length="172" mass="19776">MTQILLKSGNFLHELAARSNIFSAITRSCSSLVTSAKDISKDEPDKLYKMIELEMRGHDPAVLKSYSYFLTTAARHLDIEVGNCWTPKKAVHERLTVLRSIHVKKKYRVQYETRTYFTFAQLHKLTGSTADTYLEYVQRNLPEGVSMKVTKIALERFPEHLKPPVKEEITAE</sequence>
<proteinExistence type="inferred from homology"/>
<accession>A0A9P0MP94</accession>
<dbReference type="InterPro" id="IPR027486">
    <property type="entry name" value="Ribosomal_uS10_dom"/>
</dbReference>
<name>A0A9P0MP94_NEZVI</name>
<organism evidence="9 10">
    <name type="scientific">Nezara viridula</name>
    <name type="common">Southern green stink bug</name>
    <name type="synonym">Cimex viridulus</name>
    <dbReference type="NCBI Taxonomy" id="85310"/>
    <lineage>
        <taxon>Eukaryota</taxon>
        <taxon>Metazoa</taxon>
        <taxon>Ecdysozoa</taxon>
        <taxon>Arthropoda</taxon>
        <taxon>Hexapoda</taxon>
        <taxon>Insecta</taxon>
        <taxon>Pterygota</taxon>
        <taxon>Neoptera</taxon>
        <taxon>Paraneoptera</taxon>
        <taxon>Hemiptera</taxon>
        <taxon>Heteroptera</taxon>
        <taxon>Panheteroptera</taxon>
        <taxon>Pentatomomorpha</taxon>
        <taxon>Pentatomoidea</taxon>
        <taxon>Pentatomidae</taxon>
        <taxon>Pentatominae</taxon>
        <taxon>Nezara</taxon>
    </lineage>
</organism>
<keyword evidence="3" id="KW-0689">Ribosomal protein</keyword>
<feature type="domain" description="Small ribosomal subunit protein uS10" evidence="8">
    <location>
        <begin position="52"/>
        <end position="150"/>
    </location>
</feature>
<evidence type="ECO:0000256" key="3">
    <source>
        <dbReference type="ARBA" id="ARBA00022980"/>
    </source>
</evidence>
<dbReference type="Proteomes" id="UP001152798">
    <property type="component" value="Chromosome 5"/>
</dbReference>
<dbReference type="SMART" id="SM01403">
    <property type="entry name" value="Ribosomal_S10"/>
    <property type="match status" value="1"/>
</dbReference>
<evidence type="ECO:0000256" key="6">
    <source>
        <dbReference type="ARBA" id="ARBA00035261"/>
    </source>
</evidence>
<dbReference type="OrthoDB" id="366214at2759"/>
<evidence type="ECO:0000256" key="2">
    <source>
        <dbReference type="ARBA" id="ARBA00007102"/>
    </source>
</evidence>
<evidence type="ECO:0000256" key="4">
    <source>
        <dbReference type="ARBA" id="ARBA00023128"/>
    </source>
</evidence>
<dbReference type="AlphaFoldDB" id="A0A9P0MP94"/>
<reference evidence="9" key="1">
    <citation type="submission" date="2022-01" db="EMBL/GenBank/DDBJ databases">
        <authorList>
            <person name="King R."/>
        </authorList>
    </citation>
    <scope>NUCLEOTIDE SEQUENCE</scope>
</reference>
<evidence type="ECO:0000313" key="9">
    <source>
        <dbReference type="EMBL" id="CAH1402248.1"/>
    </source>
</evidence>
<keyword evidence="10" id="KW-1185">Reference proteome</keyword>
<dbReference type="InterPro" id="IPR036838">
    <property type="entry name" value="Ribosomal_uS10_dom_sf"/>
</dbReference>
<dbReference type="SUPFAM" id="SSF54999">
    <property type="entry name" value="Ribosomal protein S10"/>
    <property type="match status" value="1"/>
</dbReference>
<dbReference type="PANTHER" id="PTHR13334:SF4">
    <property type="entry name" value="SMALL RIBOSOMAL SUBUNIT PROTEIN US10M"/>
    <property type="match status" value="1"/>
</dbReference>
<gene>
    <name evidence="9" type="ORF">NEZAVI_LOCUS11111</name>
</gene>
<comment type="subcellular location">
    <subcellularLocation>
        <location evidence="1">Mitochondrion</location>
    </subcellularLocation>
</comment>
<dbReference type="PANTHER" id="PTHR13334">
    <property type="entry name" value="MITOCHONDRIAL 28S RIBOSOMAL PROTEIN S10"/>
    <property type="match status" value="1"/>
</dbReference>
<evidence type="ECO:0000256" key="7">
    <source>
        <dbReference type="ARBA" id="ARBA00035544"/>
    </source>
</evidence>
<dbReference type="InterPro" id="IPR040055">
    <property type="entry name" value="Ribosomal_uS10m"/>
</dbReference>
<dbReference type="EMBL" id="OV725081">
    <property type="protein sequence ID" value="CAH1402248.1"/>
    <property type="molecule type" value="Genomic_DNA"/>
</dbReference>
<evidence type="ECO:0000313" key="10">
    <source>
        <dbReference type="Proteomes" id="UP001152798"/>
    </source>
</evidence>
<keyword evidence="4" id="KW-0496">Mitochondrion</keyword>
<dbReference type="GO" id="GO:0005763">
    <property type="term" value="C:mitochondrial small ribosomal subunit"/>
    <property type="evidence" value="ECO:0007669"/>
    <property type="project" value="InterPro"/>
</dbReference>
<evidence type="ECO:0000256" key="5">
    <source>
        <dbReference type="ARBA" id="ARBA00023274"/>
    </source>
</evidence>
<comment type="similarity">
    <text evidence="2">Belongs to the universal ribosomal protein uS10 family.</text>
</comment>